<dbReference type="Proteomes" id="UP001303473">
    <property type="component" value="Unassembled WGS sequence"/>
</dbReference>
<feature type="domain" description="COG4 transport protein middle alpha-helical bundle" evidence="3">
    <location>
        <begin position="1"/>
        <end position="251"/>
    </location>
</feature>
<evidence type="ECO:0000313" key="5">
    <source>
        <dbReference type="Proteomes" id="UP001303473"/>
    </source>
</evidence>
<evidence type="ECO:0000256" key="1">
    <source>
        <dbReference type="SAM" id="Coils"/>
    </source>
</evidence>
<dbReference type="AlphaFoldDB" id="A0AAN6S3T8"/>
<gene>
    <name evidence="4" type="ORF">QBC46DRAFT_364386</name>
</gene>
<dbReference type="Pfam" id="PF20662">
    <property type="entry name" value="COG4_C"/>
    <property type="match status" value="1"/>
</dbReference>
<feature type="coiled-coil region" evidence="1">
    <location>
        <begin position="366"/>
        <end position="393"/>
    </location>
</feature>
<comment type="caution">
    <text evidence="4">The sequence shown here is derived from an EMBL/GenBank/DDBJ whole genome shotgun (WGS) entry which is preliminary data.</text>
</comment>
<dbReference type="EMBL" id="MU853801">
    <property type="protein sequence ID" value="KAK3940097.1"/>
    <property type="molecule type" value="Genomic_DNA"/>
</dbReference>
<sequence>MRDSNQHNVWSLVGGHECRLNQHYGTGKMVRVIERLQIEADSDERNVDRKLTDIKSYPFSFLVQSLLLPQRGFGGTPRVNSPALGNSNDDTQNSEDEGVNIKEVDGLLSEIAVMLGQWSFYSRFLARTYRVPSHDILWLEGTCRSPNLSPDAPLVIPDVLIKSNLSQKVFTKLTTPYNIMMTFFFRRSVEKAFQLNESPSGLASPPYIISAVDDVMYIVNAPSGGVIDQVIPIISSVLGSNFVGMIQRKMGDESSPRAIVQGRFPPEDKIIAFIVLINSLDMANEGAAATANGTAITTASVPPSLRDSFPFQNDIKEVATRLRSLYSSFSSKATELLNEGLQVLFNQVIKPRLRPLLTDTFCDVNYTLSEEELVELAAQRDEEEDKIRELAARRFEHGGDTLMRPIARTFAIVLNVAARHLAHVLEKRVLGYTGRTTAYGVIRMERDFGSIVAAVSKGGHHAVREVFSKTTQLLMVANMDDEEWEELEAGDGIVWALSKDEMVKARNLVRE</sequence>
<dbReference type="Pfam" id="PF08318">
    <property type="entry name" value="COG4_m"/>
    <property type="match status" value="1"/>
</dbReference>
<keyword evidence="1" id="KW-0175">Coiled coil</keyword>
<dbReference type="SMART" id="SM00762">
    <property type="entry name" value="Cog4"/>
    <property type="match status" value="1"/>
</dbReference>
<dbReference type="InterPro" id="IPR013167">
    <property type="entry name" value="COG4_M"/>
</dbReference>
<proteinExistence type="predicted"/>
<name>A0AAN6S3T8_9PEZI</name>
<dbReference type="PANTHER" id="PTHR24016">
    <property type="entry name" value="CONSERVED OLIGOMERIC GOLGI COMPLEX SUBUNIT 4"/>
    <property type="match status" value="1"/>
</dbReference>
<dbReference type="InterPro" id="IPR048684">
    <property type="entry name" value="COG4_C"/>
</dbReference>
<evidence type="ECO:0000256" key="2">
    <source>
        <dbReference type="SAM" id="MobiDB-lite"/>
    </source>
</evidence>
<dbReference type="PANTHER" id="PTHR24016:SF0">
    <property type="entry name" value="CONSERVED OLIGOMERIC GOLGI COMPLEX SUBUNIT 4"/>
    <property type="match status" value="1"/>
</dbReference>
<evidence type="ECO:0000259" key="3">
    <source>
        <dbReference type="SMART" id="SM00762"/>
    </source>
</evidence>
<keyword evidence="5" id="KW-1185">Reference proteome</keyword>
<dbReference type="Gene3D" id="1.20.58.1970">
    <property type="match status" value="1"/>
</dbReference>
<accession>A0AAN6S3T8</accession>
<feature type="region of interest" description="Disordered" evidence="2">
    <location>
        <begin position="77"/>
        <end position="96"/>
    </location>
</feature>
<evidence type="ECO:0000313" key="4">
    <source>
        <dbReference type="EMBL" id="KAK3940097.1"/>
    </source>
</evidence>
<dbReference type="InterPro" id="IPR048682">
    <property type="entry name" value="COG4"/>
</dbReference>
<reference evidence="5" key="1">
    <citation type="journal article" date="2023" name="Mol. Phylogenet. Evol.">
        <title>Genome-scale phylogeny and comparative genomics of the fungal order Sordariales.</title>
        <authorList>
            <person name="Hensen N."/>
            <person name="Bonometti L."/>
            <person name="Westerberg I."/>
            <person name="Brannstrom I.O."/>
            <person name="Guillou S."/>
            <person name="Cros-Aarteil S."/>
            <person name="Calhoun S."/>
            <person name="Haridas S."/>
            <person name="Kuo A."/>
            <person name="Mondo S."/>
            <person name="Pangilinan J."/>
            <person name="Riley R."/>
            <person name="LaButti K."/>
            <person name="Andreopoulos B."/>
            <person name="Lipzen A."/>
            <person name="Chen C."/>
            <person name="Yan M."/>
            <person name="Daum C."/>
            <person name="Ng V."/>
            <person name="Clum A."/>
            <person name="Steindorff A."/>
            <person name="Ohm R.A."/>
            <person name="Martin F."/>
            <person name="Silar P."/>
            <person name="Natvig D.O."/>
            <person name="Lalanne C."/>
            <person name="Gautier V."/>
            <person name="Ament-Velasquez S.L."/>
            <person name="Kruys A."/>
            <person name="Hutchinson M.I."/>
            <person name="Powell A.J."/>
            <person name="Barry K."/>
            <person name="Miller A.N."/>
            <person name="Grigoriev I.V."/>
            <person name="Debuchy R."/>
            <person name="Gladieux P."/>
            <person name="Hiltunen Thoren M."/>
            <person name="Johannesson H."/>
        </authorList>
    </citation>
    <scope>NUCLEOTIDE SEQUENCE [LARGE SCALE GENOMIC DNA]</scope>
    <source>
        <strain evidence="5">CBS 340.73</strain>
    </source>
</reference>
<organism evidence="4 5">
    <name type="scientific">Diplogelasinospora grovesii</name>
    <dbReference type="NCBI Taxonomy" id="303347"/>
    <lineage>
        <taxon>Eukaryota</taxon>
        <taxon>Fungi</taxon>
        <taxon>Dikarya</taxon>
        <taxon>Ascomycota</taxon>
        <taxon>Pezizomycotina</taxon>
        <taxon>Sordariomycetes</taxon>
        <taxon>Sordariomycetidae</taxon>
        <taxon>Sordariales</taxon>
        <taxon>Diplogelasinosporaceae</taxon>
        <taxon>Diplogelasinospora</taxon>
    </lineage>
</organism>
<protein>
    <submittedName>
        <fullName evidence="4">COG4 transport protein-domain-containing protein</fullName>
    </submittedName>
</protein>